<organism evidence="1 2">
    <name type="scientific">Hydrogeniiclostridium mannosilyticum</name>
    <dbReference type="NCBI Taxonomy" id="2764322"/>
    <lineage>
        <taxon>Bacteria</taxon>
        <taxon>Bacillati</taxon>
        <taxon>Bacillota</taxon>
        <taxon>Clostridia</taxon>
        <taxon>Eubacteriales</taxon>
        <taxon>Acutalibacteraceae</taxon>
        <taxon>Hydrogeniiclostridium</taxon>
    </lineage>
</organism>
<evidence type="ECO:0008006" key="3">
    <source>
        <dbReference type="Google" id="ProtNLM"/>
    </source>
</evidence>
<accession>A0A328U9X1</accession>
<sequence length="312" mass="34734">MAIQINETDDPILGKCVYIQNSLLRIVVSISYGPRILSLGFTGEENIFWYDSGLTRKTAAAEMAEAYGPGACFYEYGGHRLWAAPPRMPETYYPDNDPVTYTIRPEGVLFTPPPQRRNGLQTSLELVLSPEAPNLMVIHSAENLGKEKSHLALWPITMLRPGGTVVLPQNNEETDGNLPDRVLTLWPGSNICDPRLTLGNRYILIRHAAMPGEHPLILGTNNTSGWLAYALEGTVLVKRYVHNPNISYPNHNCSCRVYAGDSFVQLESISPMYGLEPGQAIRHVENFTLYHSDALPQSPKESAIQSFIDNLR</sequence>
<reference evidence="1 2" key="1">
    <citation type="submission" date="2018-06" db="EMBL/GenBank/DDBJ databases">
        <title>Noncontiguous genome sequence of Ruminococcaceae bacterium ASD2818.</title>
        <authorList>
            <person name="Chaplin A.V."/>
            <person name="Sokolova S.R."/>
            <person name="Kochetkova T.O."/>
            <person name="Goltsov A.Y."/>
            <person name="Trofimov D.Y."/>
            <person name="Efimov B.A."/>
        </authorList>
    </citation>
    <scope>NUCLEOTIDE SEQUENCE [LARGE SCALE GENOMIC DNA]</scope>
    <source>
        <strain evidence="1 2">ASD2818</strain>
    </source>
</reference>
<gene>
    <name evidence="1" type="ORF">DPQ25_11945</name>
</gene>
<dbReference type="Proteomes" id="UP000249377">
    <property type="component" value="Unassembled WGS sequence"/>
</dbReference>
<evidence type="ECO:0000313" key="1">
    <source>
        <dbReference type="EMBL" id="RAQ22668.1"/>
    </source>
</evidence>
<evidence type="ECO:0000313" key="2">
    <source>
        <dbReference type="Proteomes" id="UP000249377"/>
    </source>
</evidence>
<name>A0A328U9X1_9FIRM</name>
<dbReference type="EMBL" id="QLYR01000010">
    <property type="protein sequence ID" value="RAQ22668.1"/>
    <property type="molecule type" value="Genomic_DNA"/>
</dbReference>
<dbReference type="AlphaFoldDB" id="A0A328U9X1"/>
<comment type="caution">
    <text evidence="1">The sequence shown here is derived from an EMBL/GenBank/DDBJ whole genome shotgun (WGS) entry which is preliminary data.</text>
</comment>
<proteinExistence type="predicted"/>
<keyword evidence="2" id="KW-1185">Reference proteome</keyword>
<protein>
    <recommendedName>
        <fullName evidence="3">DUF4380 domain-containing protein</fullName>
    </recommendedName>
</protein>
<dbReference type="RefSeq" id="WP_112333409.1">
    <property type="nucleotide sequence ID" value="NZ_QLYR01000010.1"/>
</dbReference>